<gene>
    <name evidence="3" type="ORF">VCR5J5_1360031</name>
</gene>
<organism evidence="3 4">
    <name type="scientific">Vibrio crassostreae</name>
    <dbReference type="NCBI Taxonomy" id="246167"/>
    <lineage>
        <taxon>Bacteria</taxon>
        <taxon>Pseudomonadati</taxon>
        <taxon>Pseudomonadota</taxon>
        <taxon>Gammaproteobacteria</taxon>
        <taxon>Vibrionales</taxon>
        <taxon>Vibrionaceae</taxon>
        <taxon>Vibrio</taxon>
    </lineage>
</organism>
<evidence type="ECO:0000313" key="4">
    <source>
        <dbReference type="Proteomes" id="UP000049495"/>
    </source>
</evidence>
<feature type="chain" id="PRO_5041182409" evidence="2">
    <location>
        <begin position="20"/>
        <end position="138"/>
    </location>
</feature>
<sequence>MKRTLLLVPLLSLSTGVLAKVTYEDALESARPYEEANAAVHNPPDTRGLTEGEYDPNANDGDSGHWKITSNSLVNAANAGGNSVLLSPGSENQACYKGTRGLILTTERECVRWNSGGWQCQEYGPATLSNNGYPSECQ</sequence>
<dbReference type="EMBL" id="CCJV01000042">
    <property type="protein sequence ID" value="CDT00061.1"/>
    <property type="molecule type" value="Genomic_DNA"/>
</dbReference>
<evidence type="ECO:0000256" key="1">
    <source>
        <dbReference type="SAM" id="MobiDB-lite"/>
    </source>
</evidence>
<dbReference type="AlphaFoldDB" id="A0A822MSQ7"/>
<feature type="region of interest" description="Disordered" evidence="1">
    <location>
        <begin position="32"/>
        <end position="66"/>
    </location>
</feature>
<proteinExistence type="predicted"/>
<keyword evidence="2" id="KW-0732">Signal</keyword>
<reference evidence="4" key="1">
    <citation type="submission" date="2014-06" db="EMBL/GenBank/DDBJ databases">
        <authorList>
            <person name="Le Roux Frederique"/>
        </authorList>
    </citation>
    <scope>NUCLEOTIDE SEQUENCE [LARGE SCALE GENOMIC DNA]</scope>
    <source>
        <strain evidence="4">J5-5</strain>
    </source>
</reference>
<protein>
    <submittedName>
        <fullName evidence="3">Uncharacterized protein</fullName>
    </submittedName>
</protein>
<comment type="caution">
    <text evidence="3">The sequence shown here is derived from an EMBL/GenBank/DDBJ whole genome shotgun (WGS) entry which is preliminary data.</text>
</comment>
<evidence type="ECO:0000313" key="3">
    <source>
        <dbReference type="EMBL" id="CDT00061.1"/>
    </source>
</evidence>
<dbReference type="RefSeq" id="WP_055318473.1">
    <property type="nucleotide sequence ID" value="NZ_CCJV01000042.1"/>
</dbReference>
<feature type="signal peptide" evidence="2">
    <location>
        <begin position="1"/>
        <end position="19"/>
    </location>
</feature>
<evidence type="ECO:0000256" key="2">
    <source>
        <dbReference type="SAM" id="SignalP"/>
    </source>
</evidence>
<accession>A0A822MSQ7</accession>
<name>A0A822MSQ7_9VIBR</name>
<dbReference type="Proteomes" id="UP000049495">
    <property type="component" value="Unassembled WGS sequence"/>
</dbReference>